<evidence type="ECO:0000256" key="1">
    <source>
        <dbReference type="ARBA" id="ARBA00000900"/>
    </source>
</evidence>
<dbReference type="SMART" id="SM00184">
    <property type="entry name" value="RING"/>
    <property type="match status" value="1"/>
</dbReference>
<dbReference type="InterPro" id="IPR050731">
    <property type="entry name" value="HRD1_E3_ubiq-ligases"/>
</dbReference>
<comment type="pathway">
    <text evidence="3">Protein modification; protein ubiquitination.</text>
</comment>
<sequence>MLTNNNGDDGPLRNQYVDALSSLEWQLGNYSAWLNGTDPAGLNFTMPIKPPAEERLVDFFVPSGKILDPSSMSYFPNVTGFIRGSCSMHNITSAAIQDSPTISWETYARDLMTGANMTEITKRLGSWNWTASEKVTMSVVEKIPESKLDGKGKGRKPQPPSDIAMVHGKIEFVDSNTAEEMRFDFEGIHFLRNGSMYGLVDPSGHALDIRTIPSLVPESIRNETAHIIQPELESRVSKLKKLIDSGTVDDTTSDDSPKPACPFSIYAQLEPTHISEDQMRELEEELQHPTGATTVRRPRFVMHGVLLSQQCGIMYEVKSTEGLRSRTFYHKITTYAGFSGLVYLALLLLLSKQMTQSQTPAALARISRWTFFGQALADSISFAGHITFAILADGRPSLSLVAPAFLACALFAHEVQFALLIHQVQAPEDVAPSPAPVPPAPTSTPTISAPLNPSESIAPINTATTPPAPPALRRPSFFRAVWDHLRVDSQVRTWVVMFLLLTFVVRIILAPSLALMFFAALYSSFWVPQIVRAAQRGRTCALDRTYLVGTTIGRLLVAMYFMSCPKNVLDVTPRPWMYLLAIFMFAQVLVLILQDALGPSFFLPQRYSRVQTYDYHPPLPAPDSEAPENSLGDCAICMDAIRLERPSLDGNEKERGRGGFFGAVGVGVSVVGGSGNRKNYSLAPCHHLFHTECLERWLAIKNICPQCRRPLPPL</sequence>
<evidence type="ECO:0000256" key="4">
    <source>
        <dbReference type="ARBA" id="ARBA00012483"/>
    </source>
</evidence>
<dbReference type="FunCoup" id="W4K2Q1">
    <property type="interactions" value="31"/>
</dbReference>
<dbReference type="PANTHER" id="PTHR22763:SF162">
    <property type="entry name" value="TRANSMEMBRANE E3 UBIQUITIN-PROTEIN LIGASE 1"/>
    <property type="match status" value="1"/>
</dbReference>
<dbReference type="EC" id="2.3.2.27" evidence="4"/>
<dbReference type="OrthoDB" id="9984778at2759"/>
<evidence type="ECO:0000256" key="5">
    <source>
        <dbReference type="ARBA" id="ARBA00022679"/>
    </source>
</evidence>
<dbReference type="Pfam" id="PF13639">
    <property type="entry name" value="zf-RING_2"/>
    <property type="match status" value="1"/>
</dbReference>
<dbReference type="STRING" id="747525.W4K2Q1"/>
<keyword evidence="7" id="KW-0479">Metal-binding</keyword>
<evidence type="ECO:0000256" key="11">
    <source>
        <dbReference type="ARBA" id="ARBA00022833"/>
    </source>
</evidence>
<keyword evidence="12 15" id="KW-1133">Transmembrane helix</keyword>
<evidence type="ECO:0000256" key="15">
    <source>
        <dbReference type="SAM" id="Phobius"/>
    </source>
</evidence>
<dbReference type="GO" id="GO:0043161">
    <property type="term" value="P:proteasome-mediated ubiquitin-dependent protein catabolic process"/>
    <property type="evidence" value="ECO:0007669"/>
    <property type="project" value="TreeGrafter"/>
</dbReference>
<feature type="transmembrane region" description="Helical" evidence="15">
    <location>
        <begin position="491"/>
        <end position="509"/>
    </location>
</feature>
<dbReference type="KEGG" id="hir:HETIRDRAFT_49725"/>
<protein>
    <recommendedName>
        <fullName evidence="4">RING-type E3 ubiquitin transferase</fullName>
        <ecNumber evidence="4">2.3.2.27</ecNumber>
    </recommendedName>
</protein>
<reference evidence="17 18" key="1">
    <citation type="journal article" date="2012" name="New Phytol.">
        <title>Insight into trade-off between wood decay and parasitism from the genome of a fungal forest pathogen.</title>
        <authorList>
            <person name="Olson A."/>
            <person name="Aerts A."/>
            <person name="Asiegbu F."/>
            <person name="Belbahri L."/>
            <person name="Bouzid O."/>
            <person name="Broberg A."/>
            <person name="Canback B."/>
            <person name="Coutinho P.M."/>
            <person name="Cullen D."/>
            <person name="Dalman K."/>
            <person name="Deflorio G."/>
            <person name="van Diepen L.T."/>
            <person name="Dunand C."/>
            <person name="Duplessis S."/>
            <person name="Durling M."/>
            <person name="Gonthier P."/>
            <person name="Grimwood J."/>
            <person name="Fossdal C.G."/>
            <person name="Hansson D."/>
            <person name="Henrissat B."/>
            <person name="Hietala A."/>
            <person name="Himmelstrand K."/>
            <person name="Hoffmeister D."/>
            <person name="Hogberg N."/>
            <person name="James T.Y."/>
            <person name="Karlsson M."/>
            <person name="Kohler A."/>
            <person name="Kues U."/>
            <person name="Lee Y.H."/>
            <person name="Lin Y.C."/>
            <person name="Lind M."/>
            <person name="Lindquist E."/>
            <person name="Lombard V."/>
            <person name="Lucas S."/>
            <person name="Lunden K."/>
            <person name="Morin E."/>
            <person name="Murat C."/>
            <person name="Park J."/>
            <person name="Raffaello T."/>
            <person name="Rouze P."/>
            <person name="Salamov A."/>
            <person name="Schmutz J."/>
            <person name="Solheim H."/>
            <person name="Stahlberg J."/>
            <person name="Velez H."/>
            <person name="de Vries R.P."/>
            <person name="Wiebenga A."/>
            <person name="Woodward S."/>
            <person name="Yakovlev I."/>
            <person name="Garbelotto M."/>
            <person name="Martin F."/>
            <person name="Grigoriev I.V."/>
            <person name="Stenlid J."/>
        </authorList>
    </citation>
    <scope>NUCLEOTIDE SEQUENCE [LARGE SCALE GENOMIC DNA]</scope>
    <source>
        <strain evidence="17 18">TC 32-1</strain>
    </source>
</reference>
<evidence type="ECO:0000313" key="17">
    <source>
        <dbReference type="EMBL" id="ETW79331.1"/>
    </source>
</evidence>
<evidence type="ECO:0000256" key="14">
    <source>
        <dbReference type="PROSITE-ProRule" id="PRU00175"/>
    </source>
</evidence>
<dbReference type="AlphaFoldDB" id="W4K2Q1"/>
<evidence type="ECO:0000256" key="7">
    <source>
        <dbReference type="ARBA" id="ARBA00022723"/>
    </source>
</evidence>
<dbReference type="PANTHER" id="PTHR22763">
    <property type="entry name" value="RING ZINC FINGER PROTEIN"/>
    <property type="match status" value="1"/>
</dbReference>
<dbReference type="RefSeq" id="XP_009548757.1">
    <property type="nucleotide sequence ID" value="XM_009550462.1"/>
</dbReference>
<feature type="domain" description="RING-type" evidence="16">
    <location>
        <begin position="634"/>
        <end position="708"/>
    </location>
</feature>
<keyword evidence="6 15" id="KW-0812">Transmembrane</keyword>
<evidence type="ECO:0000259" key="16">
    <source>
        <dbReference type="PROSITE" id="PS50089"/>
    </source>
</evidence>
<dbReference type="GO" id="GO:0044695">
    <property type="term" value="C:Dsc E3 ubiquitin ligase complex"/>
    <property type="evidence" value="ECO:0007669"/>
    <property type="project" value="TreeGrafter"/>
</dbReference>
<dbReference type="InParanoid" id="W4K2Q1"/>
<comment type="subcellular location">
    <subcellularLocation>
        <location evidence="2">Endomembrane system</location>
        <topology evidence="2">Multi-pass membrane protein</topology>
    </subcellularLocation>
</comment>
<dbReference type="InterPro" id="IPR021319">
    <property type="entry name" value="DUF2921"/>
</dbReference>
<evidence type="ECO:0000256" key="3">
    <source>
        <dbReference type="ARBA" id="ARBA00004906"/>
    </source>
</evidence>
<dbReference type="InterPro" id="IPR013083">
    <property type="entry name" value="Znf_RING/FYVE/PHD"/>
</dbReference>
<evidence type="ECO:0000256" key="12">
    <source>
        <dbReference type="ARBA" id="ARBA00022989"/>
    </source>
</evidence>
<evidence type="ECO:0000256" key="2">
    <source>
        <dbReference type="ARBA" id="ARBA00004127"/>
    </source>
</evidence>
<proteinExistence type="predicted"/>
<feature type="transmembrane region" description="Helical" evidence="15">
    <location>
        <begin position="332"/>
        <end position="350"/>
    </location>
</feature>
<keyword evidence="18" id="KW-1185">Reference proteome</keyword>
<dbReference type="SUPFAM" id="SSF57850">
    <property type="entry name" value="RING/U-box"/>
    <property type="match status" value="1"/>
</dbReference>
<dbReference type="Pfam" id="PF11145">
    <property type="entry name" value="DUF2921"/>
    <property type="match status" value="1"/>
</dbReference>
<dbReference type="Gene3D" id="3.30.40.10">
    <property type="entry name" value="Zinc/RING finger domain, C3HC4 (zinc finger)"/>
    <property type="match status" value="1"/>
</dbReference>
<feature type="transmembrane region" description="Helical" evidence="15">
    <location>
        <begin position="546"/>
        <end position="563"/>
    </location>
</feature>
<dbReference type="Proteomes" id="UP000030671">
    <property type="component" value="Unassembled WGS sequence"/>
</dbReference>
<evidence type="ECO:0000256" key="8">
    <source>
        <dbReference type="ARBA" id="ARBA00022729"/>
    </source>
</evidence>
<dbReference type="InterPro" id="IPR001841">
    <property type="entry name" value="Znf_RING"/>
</dbReference>
<dbReference type="HOGENOM" id="CLU_014026_0_0_1"/>
<evidence type="ECO:0000256" key="9">
    <source>
        <dbReference type="ARBA" id="ARBA00022771"/>
    </source>
</evidence>
<dbReference type="GO" id="GO:0061630">
    <property type="term" value="F:ubiquitin protein ligase activity"/>
    <property type="evidence" value="ECO:0007669"/>
    <property type="project" value="UniProtKB-EC"/>
</dbReference>
<keyword evidence="10" id="KW-0833">Ubl conjugation pathway</keyword>
<accession>W4K2Q1</accession>
<comment type="catalytic activity">
    <reaction evidence="1">
        <text>S-ubiquitinyl-[E2 ubiquitin-conjugating enzyme]-L-cysteine + [acceptor protein]-L-lysine = [E2 ubiquitin-conjugating enzyme]-L-cysteine + N(6)-ubiquitinyl-[acceptor protein]-L-lysine.</text>
        <dbReference type="EC" id="2.3.2.27"/>
    </reaction>
</comment>
<evidence type="ECO:0000256" key="6">
    <source>
        <dbReference type="ARBA" id="ARBA00022692"/>
    </source>
</evidence>
<name>W4K2Q1_HETIT</name>
<dbReference type="GO" id="GO:0012505">
    <property type="term" value="C:endomembrane system"/>
    <property type="evidence" value="ECO:0007669"/>
    <property type="project" value="UniProtKB-SubCell"/>
</dbReference>
<dbReference type="eggNOG" id="KOG0828">
    <property type="taxonomic scope" value="Eukaryota"/>
</dbReference>
<dbReference type="PROSITE" id="PS50089">
    <property type="entry name" value="ZF_RING_2"/>
    <property type="match status" value="1"/>
</dbReference>
<dbReference type="EMBL" id="KI925461">
    <property type="protein sequence ID" value="ETW79331.1"/>
    <property type="molecule type" value="Genomic_DNA"/>
</dbReference>
<evidence type="ECO:0000256" key="13">
    <source>
        <dbReference type="ARBA" id="ARBA00023136"/>
    </source>
</evidence>
<evidence type="ECO:0000313" key="18">
    <source>
        <dbReference type="Proteomes" id="UP000030671"/>
    </source>
</evidence>
<dbReference type="GO" id="GO:0008270">
    <property type="term" value="F:zinc ion binding"/>
    <property type="evidence" value="ECO:0007669"/>
    <property type="project" value="UniProtKB-KW"/>
</dbReference>
<keyword evidence="13 15" id="KW-0472">Membrane</keyword>
<evidence type="ECO:0000256" key="10">
    <source>
        <dbReference type="ARBA" id="ARBA00022786"/>
    </source>
</evidence>
<keyword evidence="5" id="KW-0808">Transferase</keyword>
<organism evidence="17 18">
    <name type="scientific">Heterobasidion irregulare (strain TC 32-1)</name>
    <dbReference type="NCBI Taxonomy" id="747525"/>
    <lineage>
        <taxon>Eukaryota</taxon>
        <taxon>Fungi</taxon>
        <taxon>Dikarya</taxon>
        <taxon>Basidiomycota</taxon>
        <taxon>Agaricomycotina</taxon>
        <taxon>Agaricomycetes</taxon>
        <taxon>Russulales</taxon>
        <taxon>Bondarzewiaceae</taxon>
        <taxon>Heterobasidion</taxon>
        <taxon>Heterobasidion annosum species complex</taxon>
    </lineage>
</organism>
<feature type="transmembrane region" description="Helical" evidence="15">
    <location>
        <begin position="575"/>
        <end position="593"/>
    </location>
</feature>
<dbReference type="GeneID" id="20678121"/>
<keyword evidence="8" id="KW-0732">Signal</keyword>
<keyword evidence="9 14" id="KW-0863">Zinc-finger</keyword>
<gene>
    <name evidence="17" type="ORF">HETIRDRAFT_49725</name>
</gene>
<keyword evidence="11" id="KW-0862">Zinc</keyword>